<dbReference type="InterPro" id="IPR001451">
    <property type="entry name" value="Hexapep"/>
</dbReference>
<dbReference type="EMBL" id="FMSH01000173">
    <property type="protein sequence ID" value="SCU75807.1"/>
    <property type="molecule type" value="Genomic_DNA"/>
</dbReference>
<evidence type="ECO:0000256" key="4">
    <source>
        <dbReference type="ARBA" id="ARBA00023315"/>
    </source>
</evidence>
<comment type="similarity">
    <text evidence="1">Belongs to the transferase hexapeptide repeat family.</text>
</comment>
<dbReference type="InterPro" id="IPR011004">
    <property type="entry name" value="Trimer_LpxA-like_sf"/>
</dbReference>
<dbReference type="PANTHER" id="PTHR43300">
    <property type="entry name" value="ACETYLTRANSFERASE"/>
    <property type="match status" value="1"/>
</dbReference>
<dbReference type="Pfam" id="PF00132">
    <property type="entry name" value="Hexapep"/>
    <property type="match status" value="1"/>
</dbReference>
<keyword evidence="3" id="KW-0677">Repeat</keyword>
<sequence length="212" mass="22990">MGTTTNMDAFSSIARSATLQPRATLEHPVHLAPQSEVHNASSVGRYSFLNVRSVVYPNVAIGRYCSIGRNCELGVAAHPTSYLSSHSFQYHGALFPNWDAYQGLERKSRFLAHSNTTIGNDVWIGAQSIVIAGVTIGDGAIVAANSVVTRDVDPYSIVGGSPARLIRLRFDPEIIAELLGLGWWDLPVEMLSGVPFDDVRAAIAWIRGLRQA</sequence>
<organism evidence="5">
    <name type="scientific">Cupriavidus necator</name>
    <name type="common">Alcaligenes eutrophus</name>
    <name type="synonym">Ralstonia eutropha</name>
    <dbReference type="NCBI Taxonomy" id="106590"/>
    <lineage>
        <taxon>Bacteria</taxon>
        <taxon>Pseudomonadati</taxon>
        <taxon>Pseudomonadota</taxon>
        <taxon>Betaproteobacteria</taxon>
        <taxon>Burkholderiales</taxon>
        <taxon>Burkholderiaceae</taxon>
        <taxon>Cupriavidus</taxon>
    </lineage>
</organism>
<evidence type="ECO:0000256" key="1">
    <source>
        <dbReference type="ARBA" id="ARBA00007274"/>
    </source>
</evidence>
<name>A0A1K0IEP5_CUPNE</name>
<dbReference type="CDD" id="cd03349">
    <property type="entry name" value="LbH_XAT"/>
    <property type="match status" value="1"/>
</dbReference>
<protein>
    <submittedName>
        <fullName evidence="5">Uncharacterized protein</fullName>
    </submittedName>
</protein>
<keyword evidence="2" id="KW-0808">Transferase</keyword>
<dbReference type="GO" id="GO:0016746">
    <property type="term" value="F:acyltransferase activity"/>
    <property type="evidence" value="ECO:0007669"/>
    <property type="project" value="UniProtKB-KW"/>
</dbReference>
<reference evidence="5" key="1">
    <citation type="submission" date="2016-09" db="EMBL/GenBank/DDBJ databases">
        <authorList>
            <person name="Capua I."/>
            <person name="De Benedictis P."/>
            <person name="Joannis T."/>
            <person name="Lombin L.H."/>
            <person name="Cattoli G."/>
        </authorList>
    </citation>
    <scope>NUCLEOTIDE SEQUENCE</scope>
    <source>
        <strain evidence="5">B9</strain>
    </source>
</reference>
<evidence type="ECO:0000256" key="3">
    <source>
        <dbReference type="ARBA" id="ARBA00022737"/>
    </source>
</evidence>
<dbReference type="InterPro" id="IPR018357">
    <property type="entry name" value="Hexapep_transf_CS"/>
</dbReference>
<dbReference type="Gene3D" id="2.160.10.10">
    <property type="entry name" value="Hexapeptide repeat proteins"/>
    <property type="match status" value="1"/>
</dbReference>
<dbReference type="SUPFAM" id="SSF51161">
    <property type="entry name" value="Trimeric LpxA-like enzymes"/>
    <property type="match status" value="1"/>
</dbReference>
<dbReference type="InterPro" id="IPR050179">
    <property type="entry name" value="Trans_hexapeptide_repeat"/>
</dbReference>
<dbReference type="AlphaFoldDB" id="A0A1K0IEP5"/>
<accession>A0A1K0IEP5</accession>
<evidence type="ECO:0000313" key="5">
    <source>
        <dbReference type="EMBL" id="SCU75807.1"/>
    </source>
</evidence>
<dbReference type="PROSITE" id="PS00101">
    <property type="entry name" value="HEXAPEP_TRANSFERASES"/>
    <property type="match status" value="1"/>
</dbReference>
<gene>
    <name evidence="5" type="ORF">CNECB9_2540040</name>
</gene>
<proteinExistence type="inferred from homology"/>
<dbReference type="PANTHER" id="PTHR43300:SF11">
    <property type="entry name" value="ACETYLTRANSFERASE RV3034C-RELATED"/>
    <property type="match status" value="1"/>
</dbReference>
<keyword evidence="4" id="KW-0012">Acyltransferase</keyword>
<evidence type="ECO:0000256" key="2">
    <source>
        <dbReference type="ARBA" id="ARBA00022679"/>
    </source>
</evidence>